<keyword evidence="2" id="KW-0285">Flavoprotein</keyword>
<feature type="domain" description="FAD-dependent oxidoreductase 2 FAD-binding" evidence="11">
    <location>
        <begin position="61"/>
        <end position="579"/>
    </location>
</feature>
<comment type="similarity">
    <text evidence="7">Belongs to the FAD-dependent oxidoreductase 2 family. 3-oxosteroid dehydrogenase subfamily.</text>
</comment>
<sequence>MATPKSINFVDSRGEQAKNRQIATEHRRSAKGVTVAEADLSQSGGSGSAGGTATAWDREVDFLVAGSGAAGLSAAITATLNGLDVLVVESEEKWGGTTCISGGGLWVPNNPVMKKAGIQDSIEEALAYMDAIIPDLGPWTSRERKLAFLTAIPTYVNMLSDQGIVWSRSKDYPDYYPDLPGSKTGRAIELRSFNMRKLRGYQKKSRMDQGIPAPLRNDDVWLLGRAWSSPHGFLRGAQFIFRTLRHLVAGDQERGMGPALAGSLMYIVRRHGVPVWLRSPITEVIVEDGRAVGAIVTNRGRQLRIRARRGVMLAAGGFARNTEWREKYQGIPGWSAAPDGQLGTGIKVGMDIGGDIAMMEDAWWGAGVKMASGANSFVLGERSFPYSMVVDQSGERYLDESESYVDFGHHMLERDKVSPAIHSWLVTDARHTRRYLNTFTLMGKKELIEQGEIVVADTLAELASKTGMDRATLLATVARFNGFAKEGVDRDFQRGRTSYDRYYGDPGVKPNPNLGALEKGPFHAFKLYPGDLGTKGGLVTDEHARVLREDGSSIDGLYAAGNNTASVMGHTYPGPGSSISPAGIFGYLGALHAAQQAQNPQAPGRQGRKVAEQVRSAIG</sequence>
<organism evidence="12 13">
    <name type="scientific">Naasia lichenicola</name>
    <dbReference type="NCBI Taxonomy" id="2565933"/>
    <lineage>
        <taxon>Bacteria</taxon>
        <taxon>Bacillati</taxon>
        <taxon>Actinomycetota</taxon>
        <taxon>Actinomycetes</taxon>
        <taxon>Micrococcales</taxon>
        <taxon>Microbacteriaceae</taxon>
        <taxon>Naasia</taxon>
    </lineage>
</organism>
<comment type="caution">
    <text evidence="12">The sequence shown here is derived from an EMBL/GenBank/DDBJ whole genome shotgun (WGS) entry which is preliminary data.</text>
</comment>
<dbReference type="FunFam" id="3.50.50.60:FF:000208">
    <property type="entry name" value="3-ketosteroid dehydrogenase"/>
    <property type="match status" value="1"/>
</dbReference>
<feature type="region of interest" description="Disordered" evidence="10">
    <location>
        <begin position="1"/>
        <end position="52"/>
    </location>
</feature>
<evidence type="ECO:0000313" key="12">
    <source>
        <dbReference type="EMBL" id="THG32896.1"/>
    </source>
</evidence>
<proteinExistence type="inferred from homology"/>
<accession>A0A4S4FTJ2</accession>
<comment type="catalytic activity">
    <reaction evidence="6">
        <text>a 3-oxosteroid + A = a 3-oxo-Delta(1)-steroid + AH2</text>
        <dbReference type="Rhea" id="RHEA:13329"/>
        <dbReference type="ChEBI" id="CHEBI:13193"/>
        <dbReference type="ChEBI" id="CHEBI:17499"/>
        <dbReference type="ChEBI" id="CHEBI:20156"/>
        <dbReference type="ChEBI" id="CHEBI:47788"/>
        <dbReference type="EC" id="1.3.99.4"/>
    </reaction>
</comment>
<protein>
    <recommendedName>
        <fullName evidence="9">3-oxosteroid 1-dehydrogenase</fullName>
        <ecNumber evidence="8">1.3.99.4</ecNumber>
    </recommendedName>
</protein>
<keyword evidence="13" id="KW-1185">Reference proteome</keyword>
<evidence type="ECO:0000256" key="8">
    <source>
        <dbReference type="ARBA" id="ARBA00066536"/>
    </source>
</evidence>
<keyword evidence="4" id="KW-0560">Oxidoreductase</keyword>
<dbReference type="SUPFAM" id="SSF56425">
    <property type="entry name" value="Succinate dehydrogenase/fumarate reductase flavoprotein, catalytic domain"/>
    <property type="match status" value="1"/>
</dbReference>
<evidence type="ECO:0000256" key="4">
    <source>
        <dbReference type="ARBA" id="ARBA00023002"/>
    </source>
</evidence>
<dbReference type="InterPro" id="IPR036188">
    <property type="entry name" value="FAD/NAD-bd_sf"/>
</dbReference>
<keyword evidence="5" id="KW-0443">Lipid metabolism</keyword>
<comment type="cofactor">
    <cofactor evidence="1">
        <name>FAD</name>
        <dbReference type="ChEBI" id="CHEBI:57692"/>
    </cofactor>
</comment>
<evidence type="ECO:0000256" key="10">
    <source>
        <dbReference type="SAM" id="MobiDB-lite"/>
    </source>
</evidence>
<keyword evidence="5" id="KW-0753">Steroid metabolism</keyword>
<dbReference type="InterPro" id="IPR003953">
    <property type="entry name" value="FAD-dep_OxRdtase_2_FAD-bd"/>
</dbReference>
<dbReference type="Pfam" id="PF00890">
    <property type="entry name" value="FAD_binding_2"/>
    <property type="match status" value="1"/>
</dbReference>
<dbReference type="InterPro" id="IPR050315">
    <property type="entry name" value="FAD-oxidoreductase_2"/>
</dbReference>
<evidence type="ECO:0000256" key="1">
    <source>
        <dbReference type="ARBA" id="ARBA00001974"/>
    </source>
</evidence>
<evidence type="ECO:0000313" key="13">
    <source>
        <dbReference type="Proteomes" id="UP000309133"/>
    </source>
</evidence>
<keyword evidence="3" id="KW-0274">FAD</keyword>
<evidence type="ECO:0000256" key="2">
    <source>
        <dbReference type="ARBA" id="ARBA00022630"/>
    </source>
</evidence>
<evidence type="ECO:0000256" key="5">
    <source>
        <dbReference type="ARBA" id="ARBA00023221"/>
    </source>
</evidence>
<evidence type="ECO:0000256" key="3">
    <source>
        <dbReference type="ARBA" id="ARBA00022827"/>
    </source>
</evidence>
<dbReference type="PANTHER" id="PTHR43400">
    <property type="entry name" value="FUMARATE REDUCTASE"/>
    <property type="match status" value="1"/>
</dbReference>
<dbReference type="PANTHER" id="PTHR43400:SF10">
    <property type="entry name" value="3-OXOSTEROID 1-DEHYDROGENASE"/>
    <property type="match status" value="1"/>
</dbReference>
<evidence type="ECO:0000256" key="6">
    <source>
        <dbReference type="ARBA" id="ARBA00051951"/>
    </source>
</evidence>
<dbReference type="SUPFAM" id="SSF51905">
    <property type="entry name" value="FAD/NAD(P)-binding domain"/>
    <property type="match status" value="1"/>
</dbReference>
<dbReference type="Proteomes" id="UP000309133">
    <property type="component" value="Unassembled WGS sequence"/>
</dbReference>
<dbReference type="EMBL" id="SSSM01000001">
    <property type="protein sequence ID" value="THG32896.1"/>
    <property type="molecule type" value="Genomic_DNA"/>
</dbReference>
<dbReference type="GO" id="GO:0047571">
    <property type="term" value="F:3-oxosteroid 1-dehydrogenase activity"/>
    <property type="evidence" value="ECO:0007669"/>
    <property type="project" value="UniProtKB-EC"/>
</dbReference>
<reference evidence="12 13" key="1">
    <citation type="submission" date="2019-04" db="EMBL/GenBank/DDBJ databases">
        <authorList>
            <person name="Jiang L."/>
        </authorList>
    </citation>
    <scope>NUCLEOTIDE SEQUENCE [LARGE SCALE GENOMIC DNA]</scope>
    <source>
        <strain evidence="12 13">YIM 131853</strain>
    </source>
</reference>
<evidence type="ECO:0000259" key="11">
    <source>
        <dbReference type="Pfam" id="PF00890"/>
    </source>
</evidence>
<feature type="region of interest" description="Disordered" evidence="10">
    <location>
        <begin position="596"/>
        <end position="619"/>
    </location>
</feature>
<dbReference type="GO" id="GO:0008202">
    <property type="term" value="P:steroid metabolic process"/>
    <property type="evidence" value="ECO:0007669"/>
    <property type="project" value="UniProtKB-KW"/>
</dbReference>
<evidence type="ECO:0000256" key="7">
    <source>
        <dbReference type="ARBA" id="ARBA00061147"/>
    </source>
</evidence>
<dbReference type="InterPro" id="IPR027477">
    <property type="entry name" value="Succ_DH/fumarate_Rdtase_cat_sf"/>
</dbReference>
<evidence type="ECO:0000256" key="9">
    <source>
        <dbReference type="ARBA" id="ARBA00069709"/>
    </source>
</evidence>
<gene>
    <name evidence="12" type="ORF">E6C64_00525</name>
</gene>
<dbReference type="AlphaFoldDB" id="A0A4S4FTJ2"/>
<dbReference type="Gene3D" id="3.50.50.60">
    <property type="entry name" value="FAD/NAD(P)-binding domain"/>
    <property type="match status" value="2"/>
</dbReference>
<feature type="compositionally biased region" description="Basic and acidic residues" evidence="10">
    <location>
        <begin position="12"/>
        <end position="27"/>
    </location>
</feature>
<dbReference type="OrthoDB" id="9813348at2"/>
<dbReference type="EC" id="1.3.99.4" evidence="8"/>
<name>A0A4S4FTJ2_9MICO</name>